<evidence type="ECO:0000313" key="1">
    <source>
        <dbReference type="EMBL" id="KAL0282367.1"/>
    </source>
</evidence>
<sequence>MCDMRPILWLDKVMDREIDDAIMLTHSANTRKRGNVFPTGRPVPGFGKLMDSILLTTIKKHYGNGAKPALSFISCERRGSFRSLQSGPATNRLIEGFLYVLLT</sequence>
<protein>
    <submittedName>
        <fullName evidence="2">Uncharacterized protein</fullName>
    </submittedName>
</protein>
<name>A0AAW2ILY9_SESRA</name>
<reference evidence="2" key="1">
    <citation type="submission" date="2020-06" db="EMBL/GenBank/DDBJ databases">
        <authorList>
            <person name="Li T."/>
            <person name="Hu X."/>
            <person name="Zhang T."/>
            <person name="Song X."/>
            <person name="Zhang H."/>
            <person name="Dai N."/>
            <person name="Sheng W."/>
            <person name="Hou X."/>
            <person name="Wei L."/>
        </authorList>
    </citation>
    <scope>NUCLEOTIDE SEQUENCE</scope>
    <source>
        <strain evidence="2">G02</strain>
        <tissue evidence="2">Leaf</tissue>
    </source>
</reference>
<accession>A0AAW2ILY9</accession>
<dbReference type="AlphaFoldDB" id="A0AAW2ILY9"/>
<dbReference type="EMBL" id="JACGWJ010001448">
    <property type="protein sequence ID" value="KAL0282367.1"/>
    <property type="molecule type" value="Genomic_DNA"/>
</dbReference>
<evidence type="ECO:0000313" key="2">
    <source>
        <dbReference type="EMBL" id="KAL0282793.1"/>
    </source>
</evidence>
<gene>
    <name evidence="2" type="ORF">Sradi_7251600</name>
    <name evidence="1" type="ORF">Sradi_7263300</name>
</gene>
<organism evidence="2">
    <name type="scientific">Sesamum radiatum</name>
    <name type="common">Black benniseed</name>
    <dbReference type="NCBI Taxonomy" id="300843"/>
    <lineage>
        <taxon>Eukaryota</taxon>
        <taxon>Viridiplantae</taxon>
        <taxon>Streptophyta</taxon>
        <taxon>Embryophyta</taxon>
        <taxon>Tracheophyta</taxon>
        <taxon>Spermatophyta</taxon>
        <taxon>Magnoliopsida</taxon>
        <taxon>eudicotyledons</taxon>
        <taxon>Gunneridae</taxon>
        <taxon>Pentapetalae</taxon>
        <taxon>asterids</taxon>
        <taxon>lamiids</taxon>
        <taxon>Lamiales</taxon>
        <taxon>Pedaliaceae</taxon>
        <taxon>Sesamum</taxon>
    </lineage>
</organism>
<reference evidence="2" key="2">
    <citation type="journal article" date="2024" name="Plant">
        <title>Genomic evolution and insights into agronomic trait innovations of Sesamum species.</title>
        <authorList>
            <person name="Miao H."/>
            <person name="Wang L."/>
            <person name="Qu L."/>
            <person name="Liu H."/>
            <person name="Sun Y."/>
            <person name="Le M."/>
            <person name="Wang Q."/>
            <person name="Wei S."/>
            <person name="Zheng Y."/>
            <person name="Lin W."/>
            <person name="Duan Y."/>
            <person name="Cao H."/>
            <person name="Xiong S."/>
            <person name="Wang X."/>
            <person name="Wei L."/>
            <person name="Li C."/>
            <person name="Ma Q."/>
            <person name="Ju M."/>
            <person name="Zhao R."/>
            <person name="Li G."/>
            <person name="Mu C."/>
            <person name="Tian Q."/>
            <person name="Mei H."/>
            <person name="Zhang T."/>
            <person name="Gao T."/>
            <person name="Zhang H."/>
        </authorList>
    </citation>
    <scope>NUCLEOTIDE SEQUENCE</scope>
    <source>
        <strain evidence="2">G02</strain>
    </source>
</reference>
<comment type="caution">
    <text evidence="2">The sequence shown here is derived from an EMBL/GenBank/DDBJ whole genome shotgun (WGS) entry which is preliminary data.</text>
</comment>
<proteinExistence type="predicted"/>
<dbReference type="EMBL" id="JACGWJ010001371">
    <property type="protein sequence ID" value="KAL0282793.1"/>
    <property type="molecule type" value="Genomic_DNA"/>
</dbReference>